<evidence type="ECO:0000256" key="1">
    <source>
        <dbReference type="ARBA" id="ARBA00022490"/>
    </source>
</evidence>
<proteinExistence type="inferred from homology"/>
<dbReference type="NCBIfam" id="NF002469">
    <property type="entry name" value="PRK01712.1"/>
    <property type="match status" value="1"/>
</dbReference>
<organism evidence="7 8">
    <name type="scientific">Desulforamulus hydrothermalis Lam5 = DSM 18033</name>
    <dbReference type="NCBI Taxonomy" id="1121428"/>
    <lineage>
        <taxon>Bacteria</taxon>
        <taxon>Bacillati</taxon>
        <taxon>Bacillota</taxon>
        <taxon>Clostridia</taxon>
        <taxon>Eubacteriales</taxon>
        <taxon>Peptococcaceae</taxon>
        <taxon>Desulforamulus</taxon>
    </lineage>
</organism>
<dbReference type="InterPro" id="IPR036107">
    <property type="entry name" value="CsrA_sf"/>
</dbReference>
<evidence type="ECO:0000256" key="5">
    <source>
        <dbReference type="ARBA" id="ARBA00022884"/>
    </source>
</evidence>
<name>K8EKT4_9FIRM</name>
<dbReference type="GO" id="GO:0006109">
    <property type="term" value="P:regulation of carbohydrate metabolic process"/>
    <property type="evidence" value="ECO:0007669"/>
    <property type="project" value="InterPro"/>
</dbReference>
<dbReference type="NCBIfam" id="TIGR00202">
    <property type="entry name" value="csrA"/>
    <property type="match status" value="1"/>
</dbReference>
<keyword evidence="5 6" id="KW-0694">RNA-binding</keyword>
<dbReference type="HAMAP" id="MF_00167">
    <property type="entry name" value="CsrA"/>
    <property type="match status" value="1"/>
</dbReference>
<dbReference type="PANTHER" id="PTHR34984:SF1">
    <property type="entry name" value="CARBON STORAGE REGULATOR"/>
    <property type="match status" value="1"/>
</dbReference>
<dbReference type="RefSeq" id="WP_008413007.1">
    <property type="nucleotide sequence ID" value="NZ_CAOS01000013.1"/>
</dbReference>
<evidence type="ECO:0000256" key="4">
    <source>
        <dbReference type="ARBA" id="ARBA00022845"/>
    </source>
</evidence>
<dbReference type="GO" id="GO:0048027">
    <property type="term" value="F:mRNA 5'-UTR binding"/>
    <property type="evidence" value="ECO:0007669"/>
    <property type="project" value="UniProtKB-UniRule"/>
</dbReference>
<dbReference type="eggNOG" id="COG1551">
    <property type="taxonomic scope" value="Bacteria"/>
</dbReference>
<evidence type="ECO:0000256" key="2">
    <source>
        <dbReference type="ARBA" id="ARBA00022491"/>
    </source>
</evidence>
<keyword evidence="1 6" id="KW-0963">Cytoplasm</keyword>
<dbReference type="InterPro" id="IPR003751">
    <property type="entry name" value="CsrA"/>
</dbReference>
<dbReference type="GO" id="GO:0044781">
    <property type="term" value="P:bacterial-type flagellum organization"/>
    <property type="evidence" value="ECO:0007669"/>
    <property type="project" value="UniProtKB-KW"/>
</dbReference>
<dbReference type="GO" id="GO:0006402">
    <property type="term" value="P:mRNA catabolic process"/>
    <property type="evidence" value="ECO:0007669"/>
    <property type="project" value="InterPro"/>
</dbReference>
<dbReference type="AlphaFoldDB" id="K8EKT4"/>
<dbReference type="Gene3D" id="2.60.40.4380">
    <property type="entry name" value="Translational regulator CsrA"/>
    <property type="match status" value="1"/>
</dbReference>
<comment type="subunit">
    <text evidence="6">Homodimer; the beta-strands of each monomer intercalate to form a hydrophobic core, while the alpha-helices form wings that extend away from the core.</text>
</comment>
<accession>K8EKT4</accession>
<evidence type="ECO:0000313" key="8">
    <source>
        <dbReference type="Proteomes" id="UP000009315"/>
    </source>
</evidence>
<dbReference type="GO" id="GO:0005829">
    <property type="term" value="C:cytosol"/>
    <property type="evidence" value="ECO:0007669"/>
    <property type="project" value="TreeGrafter"/>
</dbReference>
<dbReference type="FunFam" id="2.60.40.4380:FF:000002">
    <property type="entry name" value="Translational regulator CsrA"/>
    <property type="match status" value="1"/>
</dbReference>
<dbReference type="GO" id="GO:1902208">
    <property type="term" value="P:regulation of bacterial-type flagellum assembly"/>
    <property type="evidence" value="ECO:0007669"/>
    <property type="project" value="UniProtKB-UniRule"/>
</dbReference>
<dbReference type="Pfam" id="PF02599">
    <property type="entry name" value="CsrA"/>
    <property type="match status" value="1"/>
</dbReference>
<comment type="subcellular location">
    <subcellularLocation>
        <location evidence="6">Cytoplasm</location>
    </subcellularLocation>
</comment>
<keyword evidence="2 6" id="KW-0678">Repressor</keyword>
<evidence type="ECO:0000256" key="6">
    <source>
        <dbReference type="HAMAP-Rule" id="MF_00167"/>
    </source>
</evidence>
<evidence type="ECO:0000313" key="7">
    <source>
        <dbReference type="EMBL" id="CCO09151.1"/>
    </source>
</evidence>
<dbReference type="STRING" id="1121428.DESHY_60323"/>
<protein>
    <recommendedName>
        <fullName evidence="6">Translational regulator CsrA</fullName>
    </recommendedName>
</protein>
<comment type="similarity">
    <text evidence="6">Belongs to the CsrA/RsmA family.</text>
</comment>
<sequence>MLILSRKKKEAIHIGDDITVTILEVAGDTIKLGITAPRHIQILRSEVLQAIRQENRQAAACPVRMLDINKLLEQEKTPEEK</sequence>
<comment type="function">
    <text evidence="6">A translational regulator that binds mRNA to regulate translation initiation and/or mRNA stability. Usually binds in the 5'-UTR at or near the Shine-Dalgarno sequence preventing ribosome-binding, thus repressing translation. Its main target seems to be the major flagellin gene, while its function is anatagonized by FliW.</text>
</comment>
<dbReference type="SUPFAM" id="SSF117130">
    <property type="entry name" value="CsrA-like"/>
    <property type="match status" value="1"/>
</dbReference>
<keyword evidence="8" id="KW-1185">Reference proteome</keyword>
<comment type="caution">
    <text evidence="7">The sequence shown here is derived from an EMBL/GenBank/DDBJ whole genome shotgun (WGS) entry which is preliminary data.</text>
</comment>
<keyword evidence="3 6" id="KW-1005">Bacterial flagellum biogenesis</keyword>
<dbReference type="PANTHER" id="PTHR34984">
    <property type="entry name" value="CARBON STORAGE REGULATOR"/>
    <property type="match status" value="1"/>
</dbReference>
<reference evidence="7 8" key="1">
    <citation type="journal article" date="2013" name="Genome Announc.">
        <title>Genome Sequence of the Sulfate-Reducing Bacterium Desulfotomaculum hydrothermale Lam5(T).</title>
        <authorList>
            <person name="Amin O."/>
            <person name="Fardeau M.L."/>
            <person name="Valette O."/>
            <person name="Hirschler-Rea A."/>
            <person name="Barbe V."/>
            <person name="Medigue C."/>
            <person name="Vacherie B."/>
            <person name="Ollivier B."/>
            <person name="Bertin P.N."/>
            <person name="Dolla A."/>
        </authorList>
    </citation>
    <scope>NUCLEOTIDE SEQUENCE [LARGE SCALE GENOMIC DNA]</scope>
    <source>
        <strain evidence="8">Lam5 / DSM 18033</strain>
    </source>
</reference>
<dbReference type="Proteomes" id="UP000009315">
    <property type="component" value="Unassembled WGS sequence"/>
</dbReference>
<evidence type="ECO:0000256" key="3">
    <source>
        <dbReference type="ARBA" id="ARBA00022795"/>
    </source>
</evidence>
<keyword evidence="4 6" id="KW-0810">Translation regulation</keyword>
<gene>
    <name evidence="6 7" type="primary">csrA</name>
    <name evidence="7" type="ORF">DESHY_60323</name>
</gene>
<dbReference type="OrthoDB" id="9809061at2"/>
<dbReference type="EMBL" id="CAOS01000013">
    <property type="protein sequence ID" value="CCO09151.1"/>
    <property type="molecule type" value="Genomic_DNA"/>
</dbReference>
<dbReference type="GO" id="GO:0045947">
    <property type="term" value="P:negative regulation of translational initiation"/>
    <property type="evidence" value="ECO:0007669"/>
    <property type="project" value="UniProtKB-UniRule"/>
</dbReference>